<keyword evidence="3" id="KW-1185">Reference proteome</keyword>
<keyword evidence="1" id="KW-0472">Membrane</keyword>
<gene>
    <name evidence="2" type="ORF">HORIV_49470</name>
</gene>
<keyword evidence="1" id="KW-0812">Transmembrane</keyword>
<accession>A0ABM7GPE9</accession>
<dbReference type="EMBL" id="AP019416">
    <property type="protein sequence ID" value="BBI52526.1"/>
    <property type="molecule type" value="Genomic_DNA"/>
</dbReference>
<evidence type="ECO:0000313" key="2">
    <source>
        <dbReference type="EMBL" id="BBI52526.1"/>
    </source>
</evidence>
<reference evidence="3" key="1">
    <citation type="journal article" date="2019" name="Microbiol. Resour. Announc.">
        <title>Complete Genome Sequence of Halomonas olivaria, a Moderately Halophilic Bacterium Isolated from Olive Processing Effluents, Obtained by Nanopore Sequencing.</title>
        <authorList>
            <person name="Nagata S."/>
            <person name="Ii K.M."/>
            <person name="Tsukimi T."/>
            <person name="Miura M.C."/>
            <person name="Galipon J."/>
            <person name="Arakawa K."/>
        </authorList>
    </citation>
    <scope>NUCLEOTIDE SEQUENCE [LARGE SCALE GENOMIC DNA]</scope>
    <source>
        <strain evidence="3">TYRC17</strain>
    </source>
</reference>
<protein>
    <submittedName>
        <fullName evidence="2">Uncharacterized protein</fullName>
    </submittedName>
</protein>
<evidence type="ECO:0000256" key="1">
    <source>
        <dbReference type="SAM" id="Phobius"/>
    </source>
</evidence>
<organism evidence="2 3">
    <name type="scientific">Vreelandella olivaria</name>
    <dbReference type="NCBI Taxonomy" id="390919"/>
    <lineage>
        <taxon>Bacteria</taxon>
        <taxon>Pseudomonadati</taxon>
        <taxon>Pseudomonadota</taxon>
        <taxon>Gammaproteobacteria</taxon>
        <taxon>Oceanospirillales</taxon>
        <taxon>Halomonadaceae</taxon>
        <taxon>Vreelandella</taxon>
    </lineage>
</organism>
<evidence type="ECO:0000313" key="3">
    <source>
        <dbReference type="Proteomes" id="UP000289555"/>
    </source>
</evidence>
<proteinExistence type="predicted"/>
<keyword evidence="1" id="KW-1133">Transmembrane helix</keyword>
<name>A0ABM7GPE9_9GAMM</name>
<dbReference type="Proteomes" id="UP000289555">
    <property type="component" value="Chromosome"/>
</dbReference>
<feature type="transmembrane region" description="Helical" evidence="1">
    <location>
        <begin position="12"/>
        <end position="31"/>
    </location>
</feature>
<sequence>MKEKSSAARLDSLYIVFLFYLGGYIVQRQIALPAPLTGFNSTSQRSRLIFLAFKQPQGRTHDFTG</sequence>